<dbReference type="OrthoDB" id="2148490at2759"/>
<comment type="subcellular location">
    <subcellularLocation>
        <location evidence="1 5">Membrane</location>
        <topology evidence="1 5">Multi-pass membrane protein</topology>
    </subcellularLocation>
</comment>
<evidence type="ECO:0000259" key="7">
    <source>
        <dbReference type="Pfam" id="PF02096"/>
    </source>
</evidence>
<reference evidence="8 9" key="1">
    <citation type="submission" date="2016-11" db="EMBL/GenBank/DDBJ databases">
        <title>The macronuclear genome of Stentor coeruleus: a giant cell with tiny introns.</title>
        <authorList>
            <person name="Slabodnick M."/>
            <person name="Ruby J.G."/>
            <person name="Reiff S.B."/>
            <person name="Swart E.C."/>
            <person name="Gosai S."/>
            <person name="Prabakaran S."/>
            <person name="Witkowska E."/>
            <person name="Larue G.E."/>
            <person name="Fisher S."/>
            <person name="Freeman R.M."/>
            <person name="Gunawardena J."/>
            <person name="Chu W."/>
            <person name="Stover N.A."/>
            <person name="Gregory B.D."/>
            <person name="Nowacki M."/>
            <person name="Derisi J."/>
            <person name="Roy S.W."/>
            <person name="Marshall W.F."/>
            <person name="Sood P."/>
        </authorList>
    </citation>
    <scope>NUCLEOTIDE SEQUENCE [LARGE SCALE GENOMIC DNA]</scope>
    <source>
        <strain evidence="8">WM001</strain>
    </source>
</reference>
<feature type="domain" description="Membrane insertase YidC/Oxa/ALB C-terminal" evidence="7">
    <location>
        <begin position="70"/>
        <end position="262"/>
    </location>
</feature>
<evidence type="ECO:0000256" key="1">
    <source>
        <dbReference type="ARBA" id="ARBA00004141"/>
    </source>
</evidence>
<keyword evidence="3 6" id="KW-1133">Transmembrane helix</keyword>
<dbReference type="PANTHER" id="PTHR12428:SF14">
    <property type="entry name" value="ALBINO3-LIKE PROTEIN 1, CHLOROPLASTIC"/>
    <property type="match status" value="1"/>
</dbReference>
<keyword evidence="4 6" id="KW-0472">Membrane</keyword>
<dbReference type="AlphaFoldDB" id="A0A1R2BJK8"/>
<protein>
    <recommendedName>
        <fullName evidence="7">Membrane insertase YidC/Oxa/ALB C-terminal domain-containing protein</fullName>
    </recommendedName>
</protein>
<accession>A0A1R2BJK8</accession>
<evidence type="ECO:0000256" key="5">
    <source>
        <dbReference type="RuleBase" id="RU003945"/>
    </source>
</evidence>
<feature type="transmembrane region" description="Helical" evidence="6">
    <location>
        <begin position="142"/>
        <end position="160"/>
    </location>
</feature>
<dbReference type="CDD" id="cd20069">
    <property type="entry name" value="5TM_Oxa1-like"/>
    <property type="match status" value="1"/>
</dbReference>
<evidence type="ECO:0000256" key="6">
    <source>
        <dbReference type="SAM" id="Phobius"/>
    </source>
</evidence>
<feature type="transmembrane region" description="Helical" evidence="6">
    <location>
        <begin position="229"/>
        <end position="251"/>
    </location>
</feature>
<evidence type="ECO:0000313" key="9">
    <source>
        <dbReference type="Proteomes" id="UP000187209"/>
    </source>
</evidence>
<comment type="similarity">
    <text evidence="5">Belongs to the OXA1/ALB3/YidC family.</text>
</comment>
<name>A0A1R2BJK8_9CILI</name>
<dbReference type="Proteomes" id="UP000187209">
    <property type="component" value="Unassembled WGS sequence"/>
</dbReference>
<dbReference type="EMBL" id="MPUH01000602">
    <property type="protein sequence ID" value="OMJ76952.1"/>
    <property type="molecule type" value="Genomic_DNA"/>
</dbReference>
<sequence length="310" mass="35109">MLRPLMRRISLQEISALTSSFKFNAPASLIPPLEFTTLPSVGVFTGGYEVFRDFAMESITTISSNGLGLGTGLILFSLGMRSIFSPFILISQVNALKMQLLQPEYTNIRAEMMQAYKSGDRAKISKMNDEMQLLRVKHNIRTGLNVIPIFQLPFIIYFFWTLQEMTYNIDEFPSMQTDGFLWFKNLTEADPYFILPLSLAITSFLSIHKSPSSSQNIGPSGRYIKYLKYAVFLGIPITASFPSAIVLNWFIMSFFQLLLNSLVYTKRGKQLIGIPQYLPGSILEKFNTVVKSPVIKPTVYQHKPNVPKPK</sequence>
<comment type="caution">
    <text evidence="8">The sequence shown here is derived from an EMBL/GenBank/DDBJ whole genome shotgun (WGS) entry which is preliminary data.</text>
</comment>
<evidence type="ECO:0000256" key="4">
    <source>
        <dbReference type="ARBA" id="ARBA00023136"/>
    </source>
</evidence>
<keyword evidence="9" id="KW-1185">Reference proteome</keyword>
<feature type="transmembrane region" description="Helical" evidence="6">
    <location>
        <begin position="191"/>
        <end position="208"/>
    </location>
</feature>
<dbReference type="PANTHER" id="PTHR12428">
    <property type="entry name" value="OXA1"/>
    <property type="match status" value="1"/>
</dbReference>
<evidence type="ECO:0000256" key="2">
    <source>
        <dbReference type="ARBA" id="ARBA00022692"/>
    </source>
</evidence>
<evidence type="ECO:0000256" key="3">
    <source>
        <dbReference type="ARBA" id="ARBA00022989"/>
    </source>
</evidence>
<dbReference type="InterPro" id="IPR028055">
    <property type="entry name" value="YidC/Oxa/ALB_C"/>
</dbReference>
<evidence type="ECO:0000313" key="8">
    <source>
        <dbReference type="EMBL" id="OMJ76952.1"/>
    </source>
</evidence>
<dbReference type="Pfam" id="PF02096">
    <property type="entry name" value="60KD_IMP"/>
    <property type="match status" value="1"/>
</dbReference>
<proteinExistence type="inferred from homology"/>
<organism evidence="8 9">
    <name type="scientific">Stentor coeruleus</name>
    <dbReference type="NCBI Taxonomy" id="5963"/>
    <lineage>
        <taxon>Eukaryota</taxon>
        <taxon>Sar</taxon>
        <taxon>Alveolata</taxon>
        <taxon>Ciliophora</taxon>
        <taxon>Postciliodesmatophora</taxon>
        <taxon>Heterotrichea</taxon>
        <taxon>Heterotrichida</taxon>
        <taxon>Stentoridae</taxon>
        <taxon>Stentor</taxon>
    </lineage>
</organism>
<keyword evidence="2 5" id="KW-0812">Transmembrane</keyword>
<gene>
    <name evidence="8" type="ORF">SteCoe_23579</name>
</gene>
<dbReference type="GO" id="GO:0051205">
    <property type="term" value="P:protein insertion into membrane"/>
    <property type="evidence" value="ECO:0007669"/>
    <property type="project" value="TreeGrafter"/>
</dbReference>
<dbReference type="GO" id="GO:0016020">
    <property type="term" value="C:membrane"/>
    <property type="evidence" value="ECO:0007669"/>
    <property type="project" value="UniProtKB-SubCell"/>
</dbReference>
<dbReference type="InterPro" id="IPR001708">
    <property type="entry name" value="YidC/ALB3/OXA1/COX18"/>
</dbReference>
<dbReference type="GO" id="GO:0032977">
    <property type="term" value="F:membrane insertase activity"/>
    <property type="evidence" value="ECO:0007669"/>
    <property type="project" value="InterPro"/>
</dbReference>